<dbReference type="Pfam" id="PF02321">
    <property type="entry name" value="OEP"/>
    <property type="match status" value="2"/>
</dbReference>
<dbReference type="Gene3D" id="1.20.1600.10">
    <property type="entry name" value="Outer membrane efflux proteins (OEP)"/>
    <property type="match status" value="1"/>
</dbReference>
<dbReference type="PANTHER" id="PTHR30203">
    <property type="entry name" value="OUTER MEMBRANE CATION EFFLUX PROTEIN"/>
    <property type="match status" value="1"/>
</dbReference>
<dbReference type="GO" id="GO:0015562">
    <property type="term" value="F:efflux transmembrane transporter activity"/>
    <property type="evidence" value="ECO:0007669"/>
    <property type="project" value="InterPro"/>
</dbReference>
<gene>
    <name evidence="4" type="primary">tolC</name>
    <name evidence="4" type="ORF">NITFAB_1759</name>
</gene>
<sequence length="550" mass="60009">MLIHCKLEDRGMDSTAGNVSHLKITTGQKETGMSRFRRVYTRNLFNQVAVAFMVLLSGCAMGPDFKKPAAPASSGYSPQSENGHASPELGQAAGLQKYNVTAAIPFDWWTLFHSPQINSLIERAFKANPSIQSAQAALREMQQNVIAQQGFFYPTVGIGYTPYREKLAGNNGGNALGLQGNGRNIQTVSNPAGPIFVGPVYYNYHLASLKVGYVPDVFGSNRRQVESLQAQLSAQRFQLEATYITLASNVVAAALQEASLRSQIEVMQKIVRLSNENLEIMRKQLKLGYIAEADVANQEAARAQAEQALIPLKKQLELTRDLIRALAGNLPDEEVPEKFELTTIRLPEELPLSLPSQLVEQRPDIRAAQEQLHSASAEVGVAIASRLPQFSITGAIGGMASTPSWMFKTGGPFFSLLANISQTLFDAGTLKAREGAARERLIQASADYRTVVITAFQNVADTLHAIQSDADFLEAAARSEKALKTAAEITRKQYKLGYASYQMVVMAEQSHQQSLINLIQAKSNRFGDVAALYQALGGGWWNRPGSTSVN</sequence>
<dbReference type="Gene3D" id="2.20.200.10">
    <property type="entry name" value="Outer membrane efflux proteins (OEP)"/>
    <property type="match status" value="1"/>
</dbReference>
<proteinExistence type="inferred from homology"/>
<dbReference type="EMBL" id="LS423452">
    <property type="protein sequence ID" value="SPS06169.1"/>
    <property type="molecule type" value="Genomic_DNA"/>
</dbReference>
<accession>A0A2X0QVL3</accession>
<keyword evidence="2" id="KW-0564">Palmitate</keyword>
<dbReference type="GO" id="GO:0005886">
    <property type="term" value="C:plasma membrane"/>
    <property type="evidence" value="ECO:0007669"/>
    <property type="project" value="UniProtKB-SubCell"/>
</dbReference>
<reference evidence="4" key="1">
    <citation type="submission" date="2018-05" db="EMBL/GenBank/DDBJ databases">
        <authorList>
            <person name="Lanie J.A."/>
            <person name="Ng W.-L."/>
            <person name="Kazmierczak K.M."/>
            <person name="Andrzejewski T.M."/>
            <person name="Davidsen T.M."/>
            <person name="Wayne K.J."/>
            <person name="Tettelin H."/>
            <person name="Glass J.I."/>
            <person name="Rusch D."/>
            <person name="Podicherti R."/>
            <person name="Tsui H.-C.T."/>
            <person name="Winkler M.E."/>
        </authorList>
    </citation>
    <scope>NUCLEOTIDE SEQUENCE</scope>
    <source>
        <strain evidence="4">KNB</strain>
    </source>
</reference>
<evidence type="ECO:0000313" key="4">
    <source>
        <dbReference type="EMBL" id="SPS06169.1"/>
    </source>
</evidence>
<dbReference type="PANTHER" id="PTHR30203:SF33">
    <property type="entry name" value="BLR4455 PROTEIN"/>
    <property type="match status" value="1"/>
</dbReference>
<dbReference type="InterPro" id="IPR010131">
    <property type="entry name" value="MdtP/NodT-like"/>
</dbReference>
<comment type="similarity">
    <text evidence="1 2">Belongs to the outer membrane factor (OMF) (TC 1.B.17) family.</text>
</comment>
<keyword evidence="2 3" id="KW-0472">Membrane</keyword>
<keyword evidence="3" id="KW-1133">Transmembrane helix</keyword>
<evidence type="ECO:0000256" key="1">
    <source>
        <dbReference type="ARBA" id="ARBA00007613"/>
    </source>
</evidence>
<protein>
    <submittedName>
        <fullName evidence="4">Outer membrane protein, tolC-like</fullName>
    </submittedName>
</protein>
<dbReference type="NCBIfam" id="TIGR01845">
    <property type="entry name" value="outer_NodT"/>
    <property type="match status" value="1"/>
</dbReference>
<organism evidence="4">
    <name type="scientific">Candidatus Nitrotoga fabula</name>
    <dbReference type="NCBI Taxonomy" id="2182327"/>
    <lineage>
        <taxon>Bacteria</taxon>
        <taxon>Pseudomonadati</taxon>
        <taxon>Pseudomonadota</taxon>
        <taxon>Betaproteobacteria</taxon>
        <taxon>Nitrosomonadales</taxon>
        <taxon>Gallionellaceae</taxon>
        <taxon>Candidatus Nitrotoga</taxon>
    </lineage>
</organism>
<keyword evidence="2 3" id="KW-0812">Transmembrane</keyword>
<keyword evidence="2" id="KW-0449">Lipoprotein</keyword>
<keyword evidence="2" id="KW-1134">Transmembrane beta strand</keyword>
<evidence type="ECO:0000256" key="2">
    <source>
        <dbReference type="RuleBase" id="RU362097"/>
    </source>
</evidence>
<comment type="subcellular location">
    <subcellularLocation>
        <location evidence="2">Cell membrane</location>
        <topology evidence="2">Lipid-anchor</topology>
    </subcellularLocation>
</comment>
<feature type="transmembrane region" description="Helical" evidence="3">
    <location>
        <begin position="44"/>
        <end position="63"/>
    </location>
</feature>
<dbReference type="AlphaFoldDB" id="A0A2X0QVL3"/>
<dbReference type="InterPro" id="IPR003423">
    <property type="entry name" value="OMP_efflux"/>
</dbReference>
<evidence type="ECO:0000256" key="3">
    <source>
        <dbReference type="SAM" id="Phobius"/>
    </source>
</evidence>
<dbReference type="SUPFAM" id="SSF56954">
    <property type="entry name" value="Outer membrane efflux proteins (OEP)"/>
    <property type="match status" value="1"/>
</dbReference>
<name>A0A2X0QVL3_9PROT</name>